<evidence type="ECO:0000259" key="3">
    <source>
        <dbReference type="PROSITE" id="PS50977"/>
    </source>
</evidence>
<dbReference type="AlphaFoldDB" id="A0A2H9U6E4"/>
<dbReference type="InterPro" id="IPR050109">
    <property type="entry name" value="HTH-type_TetR-like_transc_reg"/>
</dbReference>
<dbReference type="Pfam" id="PF00440">
    <property type="entry name" value="TetR_N"/>
    <property type="match status" value="1"/>
</dbReference>
<dbReference type="SUPFAM" id="SSF46689">
    <property type="entry name" value="Homeodomain-like"/>
    <property type="match status" value="1"/>
</dbReference>
<accession>A0A2H9U6E4</accession>
<feature type="DNA-binding region" description="H-T-H motif" evidence="2">
    <location>
        <begin position="25"/>
        <end position="44"/>
    </location>
</feature>
<evidence type="ECO:0000313" key="5">
    <source>
        <dbReference type="Proteomes" id="UP000235861"/>
    </source>
</evidence>
<proteinExistence type="predicted"/>
<keyword evidence="5" id="KW-1185">Reference proteome</keyword>
<dbReference type="Gene3D" id="1.10.357.10">
    <property type="entry name" value="Tetracycline Repressor, domain 2"/>
    <property type="match status" value="1"/>
</dbReference>
<dbReference type="GO" id="GO:0003677">
    <property type="term" value="F:DNA binding"/>
    <property type="evidence" value="ECO:0007669"/>
    <property type="project" value="UniProtKB-UniRule"/>
</dbReference>
<dbReference type="InterPro" id="IPR001647">
    <property type="entry name" value="HTH_TetR"/>
</dbReference>
<organism evidence="4 5">
    <name type="scientific">Aeromonas cavernicola</name>
    <dbReference type="NCBI Taxonomy" id="1006623"/>
    <lineage>
        <taxon>Bacteria</taxon>
        <taxon>Pseudomonadati</taxon>
        <taxon>Pseudomonadota</taxon>
        <taxon>Gammaproteobacteria</taxon>
        <taxon>Aeromonadales</taxon>
        <taxon>Aeromonadaceae</taxon>
        <taxon>Aeromonas</taxon>
    </lineage>
</organism>
<gene>
    <name evidence="4" type="ORF">CUC53_06835</name>
</gene>
<dbReference type="OrthoDB" id="116240at2"/>
<dbReference type="Proteomes" id="UP000235861">
    <property type="component" value="Unassembled WGS sequence"/>
</dbReference>
<name>A0A2H9U6E4_9GAMM</name>
<dbReference type="PANTHER" id="PTHR30055:SF222">
    <property type="entry name" value="REGULATORY PROTEIN"/>
    <property type="match status" value="1"/>
</dbReference>
<evidence type="ECO:0000313" key="4">
    <source>
        <dbReference type="EMBL" id="PJG59549.1"/>
    </source>
</evidence>
<dbReference type="InterPro" id="IPR009057">
    <property type="entry name" value="Homeodomain-like_sf"/>
</dbReference>
<keyword evidence="1 2" id="KW-0238">DNA-binding</keyword>
<evidence type="ECO:0000256" key="2">
    <source>
        <dbReference type="PROSITE-ProRule" id="PRU00335"/>
    </source>
</evidence>
<comment type="caution">
    <text evidence="4">The sequence shown here is derived from an EMBL/GenBank/DDBJ whole genome shotgun (WGS) entry which is preliminary data.</text>
</comment>
<dbReference type="PRINTS" id="PR00455">
    <property type="entry name" value="HTHTETR"/>
</dbReference>
<feature type="domain" description="HTH tetR-type" evidence="3">
    <location>
        <begin position="2"/>
        <end position="62"/>
    </location>
</feature>
<dbReference type="PANTHER" id="PTHR30055">
    <property type="entry name" value="HTH-TYPE TRANSCRIPTIONAL REGULATOR RUTR"/>
    <property type="match status" value="1"/>
</dbReference>
<reference evidence="4 5" key="1">
    <citation type="submission" date="2017-11" db="EMBL/GenBank/DDBJ databases">
        <title>Draft genome sequence of environmental isolate Aeromonas cavernicola sp. nov. MDC 2508.</title>
        <authorList>
            <person name="Colston S.M."/>
            <person name="Navarro A."/>
            <person name="Martinez-Murcia A.J."/>
            <person name="Graf J."/>
        </authorList>
    </citation>
    <scope>NUCLEOTIDE SEQUENCE [LARGE SCALE GENOMIC DNA]</scope>
    <source>
        <strain evidence="4 5">MDC 2508</strain>
    </source>
</reference>
<dbReference type="PROSITE" id="PS50977">
    <property type="entry name" value="HTH_TETR_2"/>
    <property type="match status" value="1"/>
</dbReference>
<sequence>MTDKRRLLLDAALALCAEDGLQGAATARIAKAAGVANGTLFHHFPNKEALIFALYHDIKTRLGAEICAAPSSLSLREQAHHYWQQAMSWMLTHPNELKYVLGLFHSPLLARSARGQILSDTLPFLPALLAQGQASGEITPAPMPLLLEVCQGQFLACAALFVEQPERGQDGHWQACAFTLFWGAIAAGREGGE</sequence>
<protein>
    <submittedName>
        <fullName evidence="4">TetR family transcriptional regulator</fullName>
    </submittedName>
</protein>
<evidence type="ECO:0000256" key="1">
    <source>
        <dbReference type="ARBA" id="ARBA00023125"/>
    </source>
</evidence>
<dbReference type="EMBL" id="PGGC01000060">
    <property type="protein sequence ID" value="PJG59549.1"/>
    <property type="molecule type" value="Genomic_DNA"/>
</dbReference>